<keyword evidence="5" id="KW-0732">Signal</keyword>
<evidence type="ECO:0000256" key="4">
    <source>
        <dbReference type="SAM" id="MobiDB-lite"/>
    </source>
</evidence>
<protein>
    <submittedName>
        <fullName evidence="9">Putative Acriflavine resistance protein A</fullName>
    </submittedName>
</protein>
<proteinExistence type="inferred from homology"/>
<dbReference type="InterPro" id="IPR058792">
    <property type="entry name" value="Beta-barrel_RND_2"/>
</dbReference>
<dbReference type="InterPro" id="IPR051909">
    <property type="entry name" value="MFP_Cation_Efflux"/>
</dbReference>
<gene>
    <name evidence="9" type="ORF">NIDE1803</name>
</gene>
<dbReference type="KEGG" id="nde:NIDE1803"/>
<dbReference type="AlphaFoldDB" id="D8PE73"/>
<evidence type="ECO:0000256" key="3">
    <source>
        <dbReference type="SAM" id="Coils"/>
    </source>
</evidence>
<reference evidence="9 10" key="1">
    <citation type="journal article" date="2010" name="Proc. Natl. Acad. Sci. U.S.A.">
        <title>A Nitrospira metagenome illuminates the physiology and evolution of globally important nitrite-oxidizing bacteria.</title>
        <authorList>
            <person name="Lucker S."/>
            <person name="Wagner M."/>
            <person name="Maixner F."/>
            <person name="Pelletier E."/>
            <person name="Koch H."/>
            <person name="Vacherie B."/>
            <person name="Rattei T."/>
            <person name="Sinninghe Damste J."/>
            <person name="Spieck E."/>
            <person name="Le Paslier D."/>
            <person name="Daims H."/>
        </authorList>
    </citation>
    <scope>NUCLEOTIDE SEQUENCE [LARGE SCALE GENOMIC DNA]</scope>
</reference>
<evidence type="ECO:0000313" key="10">
    <source>
        <dbReference type="Proteomes" id="UP000001660"/>
    </source>
</evidence>
<dbReference type="OrthoDB" id="9768185at2"/>
<dbReference type="FunFam" id="2.40.30.170:FF:000010">
    <property type="entry name" value="Efflux RND transporter periplasmic adaptor subunit"/>
    <property type="match status" value="1"/>
</dbReference>
<keyword evidence="2" id="KW-0813">Transport</keyword>
<dbReference type="Pfam" id="PF25967">
    <property type="entry name" value="RND-MFP_C"/>
    <property type="match status" value="1"/>
</dbReference>
<dbReference type="Gene3D" id="2.40.30.170">
    <property type="match status" value="1"/>
</dbReference>
<dbReference type="STRING" id="330214.NIDE1803"/>
<accession>D8PE73</accession>
<dbReference type="InterPro" id="IPR058627">
    <property type="entry name" value="MdtA-like_C"/>
</dbReference>
<feature type="signal peptide" evidence="5">
    <location>
        <begin position="1"/>
        <end position="21"/>
    </location>
</feature>
<name>D8PE73_9BACT</name>
<dbReference type="PROSITE" id="PS51257">
    <property type="entry name" value="PROKAR_LIPOPROTEIN"/>
    <property type="match status" value="1"/>
</dbReference>
<dbReference type="InterPro" id="IPR058647">
    <property type="entry name" value="BSH_CzcB-like"/>
</dbReference>
<sequence length="381" mass="41469">MITGVRSVAVVAVALSLCACSQTQEPASSKPPVTPEHAAVQPPSQSTGQIETAVVDFKPIQPELVLVGKVAYGEDRYSKISSPLQGRVVEVRAKLGDRVEAGATLLVIDSSDITAAYSEFVKEASELEYSTRAQELAKELFATKALALKDLKQAENDLIKARAEFRRAKERLLSLRIPAQELEKPLAQQRITSRFEMKSPLTGTVVERAVTPGQSVGSDAGQVLFTVADLDRLQVVADVYERDLALVKVSQVGRINVEAYPGTDFASVVASIGDVVDPNTRTIKVRAWVDNRDQRLKPEMFARLRLDVGDATPFLTIPKEAVVEIDGKHFVYLVDAPNHYEKREVVVSNVSSGQVRILEGLTSGQRIVIKGAVLVKGQEAK</sequence>
<dbReference type="Proteomes" id="UP000001660">
    <property type="component" value="Chromosome"/>
</dbReference>
<evidence type="ECO:0000259" key="6">
    <source>
        <dbReference type="Pfam" id="PF25954"/>
    </source>
</evidence>
<dbReference type="eggNOG" id="COG0845">
    <property type="taxonomic scope" value="Bacteria"/>
</dbReference>
<evidence type="ECO:0000313" key="9">
    <source>
        <dbReference type="EMBL" id="CBK41532.1"/>
    </source>
</evidence>
<dbReference type="Gene3D" id="2.40.420.20">
    <property type="match status" value="1"/>
</dbReference>
<evidence type="ECO:0000256" key="1">
    <source>
        <dbReference type="ARBA" id="ARBA00009477"/>
    </source>
</evidence>
<feature type="domain" description="Multidrug resistance protein MdtA-like C-terminal permuted SH3" evidence="7">
    <location>
        <begin position="315"/>
        <end position="372"/>
    </location>
</feature>
<dbReference type="GO" id="GO:0016020">
    <property type="term" value="C:membrane"/>
    <property type="evidence" value="ECO:0007669"/>
    <property type="project" value="InterPro"/>
</dbReference>
<dbReference type="Pfam" id="PF25973">
    <property type="entry name" value="BSH_CzcB"/>
    <property type="match status" value="1"/>
</dbReference>
<evidence type="ECO:0000256" key="5">
    <source>
        <dbReference type="SAM" id="SignalP"/>
    </source>
</evidence>
<feature type="coiled-coil region" evidence="3">
    <location>
        <begin position="137"/>
        <end position="171"/>
    </location>
</feature>
<feature type="domain" description="CusB-like beta-barrel" evidence="6">
    <location>
        <begin position="235"/>
        <end position="306"/>
    </location>
</feature>
<keyword evidence="10" id="KW-1185">Reference proteome</keyword>
<feature type="region of interest" description="Disordered" evidence="4">
    <location>
        <begin position="24"/>
        <end position="45"/>
    </location>
</feature>
<dbReference type="Gene3D" id="2.40.50.100">
    <property type="match status" value="1"/>
</dbReference>
<feature type="chain" id="PRO_5003119965" evidence="5">
    <location>
        <begin position="22"/>
        <end position="381"/>
    </location>
</feature>
<keyword evidence="3" id="KW-0175">Coiled coil</keyword>
<evidence type="ECO:0000259" key="7">
    <source>
        <dbReference type="Pfam" id="PF25967"/>
    </source>
</evidence>
<dbReference type="GO" id="GO:0022857">
    <property type="term" value="F:transmembrane transporter activity"/>
    <property type="evidence" value="ECO:0007669"/>
    <property type="project" value="InterPro"/>
</dbReference>
<comment type="similarity">
    <text evidence="1">Belongs to the membrane fusion protein (MFP) (TC 8.A.1) family.</text>
</comment>
<dbReference type="SUPFAM" id="SSF111369">
    <property type="entry name" value="HlyD-like secretion proteins"/>
    <property type="match status" value="1"/>
</dbReference>
<evidence type="ECO:0000259" key="8">
    <source>
        <dbReference type="Pfam" id="PF25973"/>
    </source>
</evidence>
<dbReference type="PANTHER" id="PTHR30097">
    <property type="entry name" value="CATION EFFLUX SYSTEM PROTEIN CUSB"/>
    <property type="match status" value="1"/>
</dbReference>
<organism evidence="9 10">
    <name type="scientific">Nitrospira defluvii</name>
    <dbReference type="NCBI Taxonomy" id="330214"/>
    <lineage>
        <taxon>Bacteria</taxon>
        <taxon>Pseudomonadati</taxon>
        <taxon>Nitrospirota</taxon>
        <taxon>Nitrospiria</taxon>
        <taxon>Nitrospirales</taxon>
        <taxon>Nitrospiraceae</taxon>
        <taxon>Nitrospira</taxon>
    </lineage>
</organism>
<dbReference type="HOGENOM" id="CLU_018816_13_3_0"/>
<evidence type="ECO:0000256" key="2">
    <source>
        <dbReference type="ARBA" id="ARBA00022448"/>
    </source>
</evidence>
<dbReference type="NCBIfam" id="TIGR01730">
    <property type="entry name" value="RND_mfp"/>
    <property type="match status" value="1"/>
</dbReference>
<dbReference type="EMBL" id="FP929003">
    <property type="protein sequence ID" value="CBK41532.1"/>
    <property type="molecule type" value="Genomic_DNA"/>
</dbReference>
<dbReference type="InterPro" id="IPR006143">
    <property type="entry name" value="RND_pump_MFP"/>
</dbReference>
<dbReference type="Pfam" id="PF25954">
    <property type="entry name" value="Beta-barrel_RND_2"/>
    <property type="match status" value="1"/>
</dbReference>
<feature type="domain" description="CzcB-like barrel-sandwich hybrid" evidence="8">
    <location>
        <begin position="78"/>
        <end position="229"/>
    </location>
</feature>